<dbReference type="STRING" id="235985.SAMN05414137_104131"/>
<dbReference type="Gene3D" id="6.10.250.3370">
    <property type="match status" value="1"/>
</dbReference>
<dbReference type="PANTHER" id="PTHR34384">
    <property type="entry name" value="L-2,3-DIAMINOPROPANOATE--CITRATE LIGASE"/>
    <property type="match status" value="1"/>
</dbReference>
<dbReference type="eggNOG" id="COG4264">
    <property type="taxonomic scope" value="Bacteria"/>
</dbReference>
<dbReference type="AlphaFoldDB" id="A0A1H7KNH8"/>
<dbReference type="Gene3D" id="1.10.510.40">
    <property type="match status" value="1"/>
</dbReference>
<accession>A0A1H7KNH8</accession>
<organism evidence="5 6">
    <name type="scientific">Streptacidiphilus jiangxiensis</name>
    <dbReference type="NCBI Taxonomy" id="235985"/>
    <lineage>
        <taxon>Bacteria</taxon>
        <taxon>Bacillati</taxon>
        <taxon>Actinomycetota</taxon>
        <taxon>Actinomycetes</taxon>
        <taxon>Kitasatosporales</taxon>
        <taxon>Streptomycetaceae</taxon>
        <taxon>Streptacidiphilus</taxon>
    </lineage>
</organism>
<dbReference type="EMBL" id="FOAZ01000004">
    <property type="protein sequence ID" value="SEK88349.1"/>
    <property type="molecule type" value="Genomic_DNA"/>
</dbReference>
<dbReference type="InterPro" id="IPR022770">
    <property type="entry name" value="IucA/IucC-like_C"/>
</dbReference>
<evidence type="ECO:0000259" key="3">
    <source>
        <dbReference type="Pfam" id="PF04183"/>
    </source>
</evidence>
<feature type="domain" description="Aerobactin siderophore biosynthesis IucA/IucC N-terminal" evidence="3">
    <location>
        <begin position="161"/>
        <end position="361"/>
    </location>
</feature>
<sequence>MRATDHTHPSDLRPAEAAFAAELHDVRPSLDAAFATALPGARAAVLARLWRALQIEPLPLPAEVRGRLTGPERRPHDADAPAPGYTVNLGETPFTHPAALLEALSLPGSATLLAELEHSVVSLALSRAGAVTAPALPDAADGPLPQRAGASTQARNARHSLVAAERSIVDGHPYHPCSRSRPGFTVADQLAYAPEHGADVALELAPLPARRALVVGDWPARLRDEQGGVLLPVHPWQAREVLPRLGVLPLGPTLPAAPLMSVRTLAPRDGGPHLKTSLSLRMTSAVRDISGASVRNALAVSALLESLVAPLRGTLRVTRNLAAGAALLDGEPSADLAVIVRESPATGLRPGERVVPLAALAAHPLKTEDPVAWCAAFARLTWPPLLTLWDRGVALEAHGQNLLLVLDDTDRPVRLVYRDLADIRVSPARLARAGLVAAPQHAPLTGHNLSDDPEVLRRKLLGSLVGGVLSGLVSGFGGGDRALEARLWRAIATEARLAATAVLRDPADRRALLADPLPVKALTLMRLDGRPSGDHWTEVPNPLA</sequence>
<evidence type="ECO:0000256" key="1">
    <source>
        <dbReference type="ARBA" id="ARBA00004924"/>
    </source>
</evidence>
<evidence type="ECO:0000259" key="4">
    <source>
        <dbReference type="Pfam" id="PF06276"/>
    </source>
</evidence>
<protein>
    <submittedName>
        <fullName evidence="5">Siderophore synthetase component</fullName>
    </submittedName>
</protein>
<dbReference type="GO" id="GO:0016881">
    <property type="term" value="F:acid-amino acid ligase activity"/>
    <property type="evidence" value="ECO:0007669"/>
    <property type="project" value="UniProtKB-ARBA"/>
</dbReference>
<comment type="similarity">
    <text evidence="2">Belongs to the IucA/IucC family.</text>
</comment>
<dbReference type="PANTHER" id="PTHR34384:SF5">
    <property type="entry name" value="L-2,3-DIAMINOPROPANOATE--CITRATE LIGASE"/>
    <property type="match status" value="1"/>
</dbReference>
<dbReference type="OrthoDB" id="495728at2"/>
<dbReference type="RefSeq" id="WP_042441809.1">
    <property type="nucleotide sequence ID" value="NZ_BBPN01000001.1"/>
</dbReference>
<evidence type="ECO:0000313" key="6">
    <source>
        <dbReference type="Proteomes" id="UP000183015"/>
    </source>
</evidence>
<dbReference type="InterPro" id="IPR037455">
    <property type="entry name" value="LucA/IucC-like"/>
</dbReference>
<evidence type="ECO:0000256" key="2">
    <source>
        <dbReference type="ARBA" id="ARBA00007832"/>
    </source>
</evidence>
<comment type="pathway">
    <text evidence="1">Siderophore biosynthesis.</text>
</comment>
<dbReference type="Pfam" id="PF06276">
    <property type="entry name" value="FhuF"/>
    <property type="match status" value="1"/>
</dbReference>
<dbReference type="Pfam" id="PF04183">
    <property type="entry name" value="IucA_IucC"/>
    <property type="match status" value="1"/>
</dbReference>
<feature type="domain" description="Aerobactin siderophore biosynthesis IucA/IucC-like C-terminal" evidence="4">
    <location>
        <begin position="372"/>
        <end position="528"/>
    </location>
</feature>
<name>A0A1H7KNH8_STRJI</name>
<dbReference type="Proteomes" id="UP000183015">
    <property type="component" value="Unassembled WGS sequence"/>
</dbReference>
<reference evidence="6" key="1">
    <citation type="submission" date="2016-10" db="EMBL/GenBank/DDBJ databases">
        <authorList>
            <person name="Varghese N."/>
        </authorList>
    </citation>
    <scope>NUCLEOTIDE SEQUENCE [LARGE SCALE GENOMIC DNA]</scope>
    <source>
        <strain evidence="6">DSM 45096 / BCRC 16803 / CGMCC 4.1857 / CIP 109030 / JCM 12277 / KCTC 19219 / NBRC 100920 / 33214</strain>
    </source>
</reference>
<proteinExistence type="inferred from homology"/>
<gene>
    <name evidence="5" type="ORF">SAMN05414137_104131</name>
</gene>
<dbReference type="GO" id="GO:0019290">
    <property type="term" value="P:siderophore biosynthetic process"/>
    <property type="evidence" value="ECO:0007669"/>
    <property type="project" value="InterPro"/>
</dbReference>
<dbReference type="InterPro" id="IPR007310">
    <property type="entry name" value="Aerobactin_biosyn_IucA/IucC_N"/>
</dbReference>
<keyword evidence="6" id="KW-1185">Reference proteome</keyword>
<evidence type="ECO:0000313" key="5">
    <source>
        <dbReference type="EMBL" id="SEK88349.1"/>
    </source>
</evidence>